<comment type="caution">
    <text evidence="26">The sequence shown here is derived from an EMBL/GenBank/DDBJ whole genome shotgun (WGS) entry which is preliminary data.</text>
</comment>
<evidence type="ECO:0000256" key="13">
    <source>
        <dbReference type="ARBA" id="ARBA00023065"/>
    </source>
</evidence>
<comment type="subcellular location">
    <subcellularLocation>
        <location evidence="1">Membrane</location>
        <topology evidence="1">Multi-pass membrane protein</topology>
    </subcellularLocation>
</comment>
<dbReference type="InterPro" id="IPR008989">
    <property type="entry name" value="Myosin_S1_N"/>
</dbReference>
<feature type="compositionally biased region" description="Polar residues" evidence="22">
    <location>
        <begin position="79"/>
        <end position="91"/>
    </location>
</feature>
<feature type="region of interest" description="Disordered" evidence="22">
    <location>
        <begin position="2038"/>
        <end position="2071"/>
    </location>
</feature>
<evidence type="ECO:0000256" key="7">
    <source>
        <dbReference type="ARBA" id="ARBA00022840"/>
    </source>
</evidence>
<evidence type="ECO:0000256" key="8">
    <source>
        <dbReference type="ARBA" id="ARBA00022860"/>
    </source>
</evidence>
<evidence type="ECO:0000256" key="20">
    <source>
        <dbReference type="PROSITE-ProRule" id="PRU00782"/>
    </source>
</evidence>
<feature type="region of interest" description="Disordered" evidence="22">
    <location>
        <begin position="1769"/>
        <end position="1790"/>
    </location>
</feature>
<keyword evidence="18" id="KW-0407">Ion channel</keyword>
<evidence type="ECO:0000256" key="16">
    <source>
        <dbReference type="ARBA" id="ARBA00023175"/>
    </source>
</evidence>
<keyword evidence="10" id="KW-0630">Potassium</keyword>
<dbReference type="GO" id="GO:0031032">
    <property type="term" value="P:actomyosin structure organization"/>
    <property type="evidence" value="ECO:0007669"/>
    <property type="project" value="TreeGrafter"/>
</dbReference>
<evidence type="ECO:0000256" key="4">
    <source>
        <dbReference type="ARBA" id="ARBA00022538"/>
    </source>
</evidence>
<dbReference type="InterPro" id="IPR001609">
    <property type="entry name" value="Myosin_head_motor_dom-like"/>
</dbReference>
<dbReference type="Gene3D" id="1.20.58.530">
    <property type="match status" value="1"/>
</dbReference>
<dbReference type="GO" id="GO:0006813">
    <property type="term" value="P:potassium ion transport"/>
    <property type="evidence" value="ECO:0007669"/>
    <property type="project" value="UniProtKB-KW"/>
</dbReference>
<dbReference type="GO" id="GO:0005516">
    <property type="term" value="F:calmodulin binding"/>
    <property type="evidence" value="ECO:0007669"/>
    <property type="project" value="UniProtKB-KW"/>
</dbReference>
<keyword evidence="6 20" id="KW-0547">Nucleotide-binding</keyword>
<evidence type="ECO:0000256" key="11">
    <source>
        <dbReference type="ARBA" id="ARBA00022989"/>
    </source>
</evidence>
<feature type="binding site" evidence="20">
    <location>
        <begin position="775"/>
        <end position="782"/>
    </location>
    <ligand>
        <name>ATP</name>
        <dbReference type="ChEBI" id="CHEBI:30616"/>
    </ligand>
</feature>
<dbReference type="GO" id="GO:0005524">
    <property type="term" value="F:ATP binding"/>
    <property type="evidence" value="ECO:0007669"/>
    <property type="project" value="UniProtKB-UniRule"/>
</dbReference>
<evidence type="ECO:0000256" key="6">
    <source>
        <dbReference type="ARBA" id="ARBA00022741"/>
    </source>
</evidence>
<dbReference type="SUPFAM" id="SSF90257">
    <property type="entry name" value="Myosin rod fragments"/>
    <property type="match status" value="3"/>
</dbReference>
<dbReference type="FunFam" id="1.10.10.820:FF:000001">
    <property type="entry name" value="Myosin heavy chain"/>
    <property type="match status" value="1"/>
</dbReference>
<dbReference type="SUPFAM" id="SSF81296">
    <property type="entry name" value="E set domains"/>
    <property type="match status" value="1"/>
</dbReference>
<name>A0A8T0BNW0_SILME</name>
<keyword evidence="14 20" id="KW-0518">Myosin</keyword>
<keyword evidence="7 20" id="KW-0067">ATP-binding</keyword>
<dbReference type="GO" id="GO:0007399">
    <property type="term" value="P:nervous system development"/>
    <property type="evidence" value="ECO:0007669"/>
    <property type="project" value="UniProtKB-ARBA"/>
</dbReference>
<feature type="compositionally biased region" description="Polar residues" evidence="22">
    <location>
        <begin position="810"/>
        <end position="825"/>
    </location>
</feature>
<dbReference type="Pfam" id="PF01576">
    <property type="entry name" value="Myosin_tail_1"/>
    <property type="match status" value="1"/>
</dbReference>
<evidence type="ECO:0000259" key="24">
    <source>
        <dbReference type="PROSITE" id="PS51456"/>
    </source>
</evidence>
<dbReference type="Proteomes" id="UP000606274">
    <property type="component" value="Unassembled WGS sequence"/>
</dbReference>
<sequence>MDSIGVLSKLCVFTGTCMDHTCQLNSPNRYTHKPSIMGAARIKRRFSAVVDTPLNEEEVMNLAQSDDVTGACTGDLPSPNCNGKLLNQNNEDPVRLPERNEEDDDNDDDDHNESYGGRWRGREGGCGFMLESVTRREVGWERVERTFSVSPSLSTPLTAQSHFRPHSRFVGKDGRCNITFINMNKKSQRYFTDLFTTCVDIRWRWMLLVFALSFLLSWLLFGLVFWLIAATHGDLKPLQPSFITPSSSSSAASSSSWALPEQTVDHSAGLLEPEEPLEPDHCFQQVNNFMAAFLFSLETQTSIGYGFRSVTEACPLAVFAVVMQCIVGCIIDAFIIGAVMAKIAKPKKRNETLVFSDVAVVAMRDGKLCMMWRVGNLRKSHLVEAHVRAQLLKARVTPEGEFLPLDHKDINVGFDKGTDRIFLVSPVTIVHEIDEESPFFEMDRRMLESDENLEVVVILEGMVEATAMTTQCRSSYIASEILWGHHFEPVLFAKKSGYQVDYSYFNKTYVVPETPSCSAKELAEKKYILGSHSSFCYENEVALQLSSSALPSPNTISPSPSSPPSPFLLTPRGGTSSFSSVGLAARRNIAMAKTVAGSANDVKRFLSMDAGPSSPTSVFPASSQADWAAKRLVWVPSEKHGFESASVREERGDEVEVELTDSGRKLTLLREELQRMNPPRFSKVEDMADLTCLNEASVLHNLRDRYYSGLIYTYSGLFCVVINPYKNLPIYTESIVEMYRGKKRHEMPPHIYAISEAAYRSMLQDREDQAILCTGESGAGKTENTKKVIQYLAHVASSHKSGTLGRSKDSSLQMDGTRSLGRGSSTVNRGELERQLLQANPILEAFGNAKTVKNDNSSRFGKFIRINFDVAGYIVGANIETYLLEKSRAIRQAKDERTFHIFYQLLCGASEAMKTELLLGTADQYRFLCGGSVPVPGQSDSENFTQTMDSMSIMGFTQEECTSMLKVISAVLQFGNITFQKEKNTDQASMPDDTAAQKLSHLLGISVLEFSRAILTPRIKVSREYVQKAQTKEQADFAVEALAKATYERLFRWLVHRINRALDRRQRQGASFIGILDIAGFEIFQLNSFEQLCINYTNEKLQQLFNHTMFVLEQEEYQREGIEWNFIDFGLDLQPCIDLIERPAHPPGVLALLDEECWFPRATDRSFVDKLSAEQGTHPKFFRPRQLREEADFSIIHYAGKVNYKADEWLVKNMDPLNDNVASLLHQSSDHFISELWREDIQTLPRVYFFDSYASMQTNGSDSMERIVGLDQVASGGLAENSGPVTFGAAGLKTKKGMFRTVGQLYKESLTKLMATLRNTNPNFLRCIIPNHEKRAGKLTPHLVLDQLRCNGVLEGIRICRQGFPNRIPFQEFRQRYEILTPNAIPRTFMDGKQASELMIRALELDGNLFRVGQSKVFFRAGVLAHLEEERDLKITDTIIRFQSAARGYIARRAFQKKQQQLSALRVMQRNCAAYLKLRNWQWWRLFTKVKPLLQVTRQDEEIQAREAQLQKAKDNLNKVEHDYEELERKHQQLLEEKAVLTDQLQAEAELFAEAEEMRARLASRKQELEEVLGELEGRLEEEEERGAQLANEKKRIQQHVQDLEEQLEEEEGARQRLLLEKVTLETKVKSLENEIMTAGEQRDRLSKEKKQLEERLNEVADQVTEEEEKVKSLNKLKNKQEAVIADLEERLKREEQGRLEQEKWRRRMEGEAAEAQEQLSEMGLVVTELRGSLANREKEITTLQTRLEEEGARRVEAQRALREAMSQVSELKEEVDNERGMRERAEKQRRDLGEELEALRTELEDTLDTTAAQQELRSRREAELGELQRMVEEDTRRHEAQLSEMRVKHSAAIDSLQEQLDNAKRSRQSLEKAKAVLEEERGNLTAELKTLQGGKMESERARKRAEGQLQELTARLAQAERERVEREDRLHKLQMEIDSLSSSLSTSDSKSHRLSKEVSSLESQLHDAQELLQDETRQKLALGSRVRALEDEKAALTERVEEEEGKTRELTRQIQTYIQQLADLKKQSEEVNAAVEAGEESRRKLQRELESAMQRERAKEEEKERVERQKERLREEIEDMTIALQRERQNCTALEKRQKKFDQCLAEEKAVSARLAEERDRAEAESREKETRFLALSRALQEASEQRDELERTNKQLRLDMEQLVNAQDDVGKNVHELERSRHALEVEAQSLREQTQELEEELSEAENSRLRLEVTLQALRAQFEREISAKEEKGEEKRRALNKQVRELETLLEEEKSQRAQALSIKKQMEAELQEAEAQVEAAARGREEALRQIKRLQTQMKEVLRELDETKIARDEIIVQSKDSEKRLQTLEAELLQLTEELSVSERLRRQAQQERDELSEEILNTASGKTALCDEKRRLEMRISQLEEDLEEEQSNAELIAERHRKTMLQVETLTVQLTGERTLVQKSEGARESLERQNKELKSRLTELEGAVRGKHRVSVAALESKIENMEEQLEQERQERAMANKLVRKTEKKLKEVVMQVEDERRHADQYREQLDKSMGRLRQLKRQLEEVEEENSRTNAQRRKLQRELEEMGDSMQSMTRELNTLRSQLRRGPLPLSVRGGRRALVDDLSQENSDCEEPPASPTPSSGLPGTPVSSDSALGPPPPYSLTDSSEQKEE</sequence>
<dbReference type="InterPro" id="IPR040445">
    <property type="entry name" value="Kir_TM"/>
</dbReference>
<feature type="compositionally biased region" description="Basic and acidic residues" evidence="22">
    <location>
        <begin position="1771"/>
        <end position="1790"/>
    </location>
</feature>
<keyword evidence="9" id="KW-0851">Voltage-gated channel</keyword>
<dbReference type="Gene3D" id="1.10.287.70">
    <property type="match status" value="1"/>
</dbReference>
<evidence type="ECO:0008006" key="28">
    <source>
        <dbReference type="Google" id="ProtNLM"/>
    </source>
</evidence>
<dbReference type="Gene3D" id="2.60.40.1400">
    <property type="entry name" value="G protein-activated inward rectifier potassium channel 1"/>
    <property type="match status" value="1"/>
</dbReference>
<accession>A0A8T0BNW0</accession>
<evidence type="ECO:0000313" key="26">
    <source>
        <dbReference type="EMBL" id="KAF7708575.1"/>
    </source>
</evidence>
<dbReference type="FunFam" id="1.20.5.4820:FF:000002">
    <property type="entry name" value="Myosin heavy chain 10"/>
    <property type="match status" value="1"/>
</dbReference>
<feature type="coiled-coil region" evidence="21">
    <location>
        <begin position="1496"/>
        <end position="1698"/>
    </location>
</feature>
<evidence type="ECO:0000259" key="25">
    <source>
        <dbReference type="PROSITE" id="PS51844"/>
    </source>
</evidence>
<dbReference type="Pfam" id="PF00063">
    <property type="entry name" value="Myosin_head"/>
    <property type="match status" value="1"/>
</dbReference>
<dbReference type="EMBL" id="JABFDY010000004">
    <property type="protein sequence ID" value="KAF7708575.1"/>
    <property type="molecule type" value="Genomic_DNA"/>
</dbReference>
<dbReference type="GO" id="GO:0000281">
    <property type="term" value="P:mitotic cytokinesis"/>
    <property type="evidence" value="ECO:0007669"/>
    <property type="project" value="TreeGrafter"/>
</dbReference>
<dbReference type="Gene3D" id="1.10.10.820">
    <property type="match status" value="1"/>
</dbReference>
<dbReference type="FunFam" id="1.20.5.340:FF:000009">
    <property type="entry name" value="myosin-11 isoform X2"/>
    <property type="match status" value="1"/>
</dbReference>
<evidence type="ECO:0000256" key="22">
    <source>
        <dbReference type="SAM" id="MobiDB-lite"/>
    </source>
</evidence>
<dbReference type="PRINTS" id="PR00193">
    <property type="entry name" value="MYOSINHEAVY"/>
</dbReference>
<gene>
    <name evidence="26" type="ORF">HF521_017632</name>
</gene>
<dbReference type="Gene3D" id="1.20.5.340">
    <property type="match status" value="3"/>
</dbReference>
<dbReference type="SUPFAM" id="SSF57997">
    <property type="entry name" value="Tropomyosin"/>
    <property type="match status" value="1"/>
</dbReference>
<dbReference type="FunFam" id="1.20.120.720:FF:000001">
    <property type="entry name" value="Myosin heavy chain, muscle"/>
    <property type="match status" value="1"/>
</dbReference>
<evidence type="ECO:0000256" key="19">
    <source>
        <dbReference type="ARBA" id="ARBA00034430"/>
    </source>
</evidence>
<dbReference type="PANTHER" id="PTHR45615">
    <property type="entry name" value="MYOSIN HEAVY CHAIN, NON-MUSCLE"/>
    <property type="match status" value="1"/>
</dbReference>
<dbReference type="Gene3D" id="6.10.250.2420">
    <property type="match status" value="1"/>
</dbReference>
<dbReference type="Gene3D" id="1.20.120.720">
    <property type="entry name" value="Myosin VI head, motor domain, U50 subdomain"/>
    <property type="match status" value="1"/>
</dbReference>
<dbReference type="GO" id="GO:0005737">
    <property type="term" value="C:cytoplasm"/>
    <property type="evidence" value="ECO:0007669"/>
    <property type="project" value="TreeGrafter"/>
</dbReference>
<dbReference type="InterPro" id="IPR013518">
    <property type="entry name" value="K_chnl_inward-rec_Kir_cyto"/>
</dbReference>
<feature type="compositionally biased region" description="Low complexity" evidence="22">
    <location>
        <begin position="1940"/>
        <end position="1949"/>
    </location>
</feature>
<reference evidence="26" key="1">
    <citation type="submission" date="2020-08" db="EMBL/GenBank/DDBJ databases">
        <title>Chromosome-level assembly of Southern catfish (Silurus meridionalis) provides insights into visual adaptation to the nocturnal and benthic lifestyles.</title>
        <authorList>
            <person name="Zhang Y."/>
            <person name="Wang D."/>
            <person name="Peng Z."/>
        </authorList>
    </citation>
    <scope>NUCLEOTIDE SEQUENCE</scope>
    <source>
        <strain evidence="26">SWU-2019-XX</strain>
        <tissue evidence="26">Muscle</tissue>
    </source>
</reference>
<dbReference type="GO" id="GO:0032982">
    <property type="term" value="C:myosin filament"/>
    <property type="evidence" value="ECO:0007669"/>
    <property type="project" value="TreeGrafter"/>
</dbReference>
<keyword evidence="13" id="KW-0406">Ion transport</keyword>
<evidence type="ECO:0000256" key="3">
    <source>
        <dbReference type="ARBA" id="ARBA00022448"/>
    </source>
</evidence>
<keyword evidence="15 23" id="KW-0472">Membrane</keyword>
<dbReference type="GO" id="GO:0034702">
    <property type="term" value="C:monoatomic ion channel complex"/>
    <property type="evidence" value="ECO:0007669"/>
    <property type="project" value="UniProtKB-KW"/>
</dbReference>
<evidence type="ECO:0000313" key="27">
    <source>
        <dbReference type="Proteomes" id="UP000606274"/>
    </source>
</evidence>
<dbReference type="GO" id="GO:0000146">
    <property type="term" value="F:microfilament motor activity"/>
    <property type="evidence" value="ECO:0007669"/>
    <property type="project" value="TreeGrafter"/>
</dbReference>
<dbReference type="SMART" id="SM00242">
    <property type="entry name" value="MYSc"/>
    <property type="match status" value="1"/>
</dbReference>
<evidence type="ECO:0000256" key="15">
    <source>
        <dbReference type="ARBA" id="ARBA00023136"/>
    </source>
</evidence>
<dbReference type="InterPro" id="IPR014756">
    <property type="entry name" value="Ig_E-set"/>
</dbReference>
<feature type="region of interest" description="Disordered" evidence="22">
    <location>
        <begin position="2573"/>
        <end position="2645"/>
    </location>
</feature>
<dbReference type="Gene3D" id="1.20.5.4820">
    <property type="match status" value="1"/>
</dbReference>
<evidence type="ECO:0000256" key="12">
    <source>
        <dbReference type="ARBA" id="ARBA00023054"/>
    </source>
</evidence>
<evidence type="ECO:0000256" key="17">
    <source>
        <dbReference type="ARBA" id="ARBA00023203"/>
    </source>
</evidence>
<dbReference type="Pfam" id="PF17655">
    <property type="entry name" value="IRK_C"/>
    <property type="match status" value="1"/>
</dbReference>
<feature type="transmembrane region" description="Helical" evidence="23">
    <location>
        <begin position="316"/>
        <end position="341"/>
    </location>
</feature>
<keyword evidence="17 20" id="KW-0009">Actin-binding</keyword>
<dbReference type="PROSITE" id="PS50096">
    <property type="entry name" value="IQ"/>
    <property type="match status" value="1"/>
</dbReference>
<dbReference type="InterPro" id="IPR002928">
    <property type="entry name" value="Myosin_tail"/>
</dbReference>
<comment type="similarity">
    <text evidence="2 20">Belongs to the TRAFAC class myosin-kinesin ATPase superfamily. Myosin family.</text>
</comment>
<proteinExistence type="inferred from homology"/>
<evidence type="ECO:0000256" key="2">
    <source>
        <dbReference type="ARBA" id="ARBA00008314"/>
    </source>
</evidence>
<comment type="catalytic activity">
    <reaction evidence="19">
        <text>K(+)(in) = K(+)(out)</text>
        <dbReference type="Rhea" id="RHEA:29463"/>
        <dbReference type="ChEBI" id="CHEBI:29103"/>
    </reaction>
</comment>
<keyword evidence="11 23" id="KW-1133">Transmembrane helix</keyword>
<evidence type="ECO:0000256" key="18">
    <source>
        <dbReference type="ARBA" id="ARBA00023303"/>
    </source>
</evidence>
<organism evidence="26 27">
    <name type="scientific">Silurus meridionalis</name>
    <name type="common">Southern catfish</name>
    <name type="synonym">Silurus soldatovi meridionalis</name>
    <dbReference type="NCBI Taxonomy" id="175797"/>
    <lineage>
        <taxon>Eukaryota</taxon>
        <taxon>Metazoa</taxon>
        <taxon>Chordata</taxon>
        <taxon>Craniata</taxon>
        <taxon>Vertebrata</taxon>
        <taxon>Euteleostomi</taxon>
        <taxon>Actinopterygii</taxon>
        <taxon>Neopterygii</taxon>
        <taxon>Teleostei</taxon>
        <taxon>Ostariophysi</taxon>
        <taxon>Siluriformes</taxon>
        <taxon>Siluridae</taxon>
        <taxon>Silurus</taxon>
    </lineage>
</organism>
<evidence type="ECO:0000256" key="14">
    <source>
        <dbReference type="ARBA" id="ARBA00023123"/>
    </source>
</evidence>
<dbReference type="PROSITE" id="PS51844">
    <property type="entry name" value="SH3_LIKE"/>
    <property type="match status" value="1"/>
</dbReference>
<evidence type="ECO:0000256" key="1">
    <source>
        <dbReference type="ARBA" id="ARBA00004141"/>
    </source>
</evidence>
<feature type="domain" description="Myosin motor" evidence="24">
    <location>
        <begin position="682"/>
        <end position="1432"/>
    </location>
</feature>
<dbReference type="FunFam" id="3.40.850.10:FF:000101">
    <property type="entry name" value="Slow myosin heavy chain 2"/>
    <property type="match status" value="1"/>
</dbReference>
<dbReference type="GO" id="GO:0034220">
    <property type="term" value="P:monoatomic ion transmembrane transport"/>
    <property type="evidence" value="ECO:0007669"/>
    <property type="project" value="UniProtKB-KW"/>
</dbReference>
<dbReference type="FunFam" id="2.30.30.360:FF:000001">
    <property type="entry name" value="Myosin heavy chain"/>
    <property type="match status" value="1"/>
</dbReference>
<dbReference type="SUPFAM" id="SSF81324">
    <property type="entry name" value="Voltage-gated potassium channels"/>
    <property type="match status" value="1"/>
</dbReference>
<dbReference type="InterPro" id="IPR027417">
    <property type="entry name" value="P-loop_NTPase"/>
</dbReference>
<keyword evidence="4" id="KW-0633">Potassium transport</keyword>
<dbReference type="GO" id="GO:0016460">
    <property type="term" value="C:myosin II complex"/>
    <property type="evidence" value="ECO:0007669"/>
    <property type="project" value="TreeGrafter"/>
</dbReference>
<feature type="region of interest" description="Disordered" evidence="22">
    <location>
        <begin position="79"/>
        <end position="118"/>
    </location>
</feature>
<dbReference type="GO" id="GO:0008360">
    <property type="term" value="P:regulation of cell shape"/>
    <property type="evidence" value="ECO:0007669"/>
    <property type="project" value="TreeGrafter"/>
</dbReference>
<feature type="compositionally biased region" description="Acidic residues" evidence="22">
    <location>
        <begin position="100"/>
        <end position="111"/>
    </location>
</feature>
<dbReference type="InterPro" id="IPR041647">
    <property type="entry name" value="IRK_C"/>
</dbReference>
<keyword evidence="12 21" id="KW-0175">Coiled coil</keyword>
<feature type="region of interest" description="Actin-binding" evidence="20">
    <location>
        <begin position="1310"/>
        <end position="1332"/>
    </location>
</feature>
<dbReference type="GO" id="GO:0051015">
    <property type="term" value="F:actin filament binding"/>
    <property type="evidence" value="ECO:0007669"/>
    <property type="project" value="InterPro"/>
</dbReference>
<dbReference type="FunFam" id="2.60.40.1400:FF:000001">
    <property type="entry name" value="G protein-activated inward rectifier potassium channel 2"/>
    <property type="match status" value="1"/>
</dbReference>
<evidence type="ECO:0000256" key="23">
    <source>
        <dbReference type="SAM" id="Phobius"/>
    </source>
</evidence>
<evidence type="ECO:0000256" key="9">
    <source>
        <dbReference type="ARBA" id="ARBA00022882"/>
    </source>
</evidence>
<feature type="region of interest" description="Disordered" evidence="22">
    <location>
        <begin position="800"/>
        <end position="825"/>
    </location>
</feature>
<dbReference type="PANTHER" id="PTHR45615:SF70">
    <property type="entry name" value="MYOSIN-10 ISOFORM X1"/>
    <property type="match status" value="1"/>
</dbReference>
<feature type="transmembrane region" description="Helical" evidence="23">
    <location>
        <begin position="205"/>
        <end position="229"/>
    </location>
</feature>
<keyword evidence="16 20" id="KW-0505">Motor protein</keyword>
<keyword evidence="8" id="KW-0112">Calmodulin-binding</keyword>
<dbReference type="PROSITE" id="PS51456">
    <property type="entry name" value="MYOSIN_MOTOR"/>
    <property type="match status" value="1"/>
</dbReference>
<protein>
    <recommendedName>
        <fullName evidence="28">Myosin-10-like</fullName>
    </recommendedName>
</protein>
<evidence type="ECO:0000256" key="10">
    <source>
        <dbReference type="ARBA" id="ARBA00022958"/>
    </source>
</evidence>
<dbReference type="InterPro" id="IPR036961">
    <property type="entry name" value="Kinesin_motor_dom_sf"/>
</dbReference>
<dbReference type="Pfam" id="PF01007">
    <property type="entry name" value="IRK"/>
    <property type="match status" value="1"/>
</dbReference>
<keyword evidence="5 23" id="KW-0812">Transmembrane</keyword>
<evidence type="ECO:0000256" key="5">
    <source>
        <dbReference type="ARBA" id="ARBA00022692"/>
    </source>
</evidence>
<keyword evidence="27" id="KW-1185">Reference proteome</keyword>
<dbReference type="SUPFAM" id="SSF52540">
    <property type="entry name" value="P-loop containing nucleoside triphosphate hydrolases"/>
    <property type="match status" value="1"/>
</dbReference>
<keyword evidence="3" id="KW-0813">Transport</keyword>
<dbReference type="Gene3D" id="3.40.850.10">
    <property type="entry name" value="Kinesin motor domain"/>
    <property type="match status" value="1"/>
</dbReference>
<feature type="domain" description="Myosin N-terminal SH3-like" evidence="25">
    <location>
        <begin position="628"/>
        <end position="678"/>
    </location>
</feature>
<dbReference type="InterPro" id="IPR004009">
    <property type="entry name" value="SH3_Myosin"/>
</dbReference>
<feature type="compositionally biased region" description="Low complexity" evidence="22">
    <location>
        <begin position="2612"/>
        <end position="2624"/>
    </location>
</feature>
<dbReference type="Pfam" id="PF02736">
    <property type="entry name" value="Myosin_N"/>
    <property type="match status" value="1"/>
</dbReference>
<evidence type="ECO:0000256" key="21">
    <source>
        <dbReference type="SAM" id="Coils"/>
    </source>
</evidence>
<feature type="region of interest" description="Disordered" evidence="22">
    <location>
        <begin position="1940"/>
        <end position="1962"/>
    </location>
</feature>
<feature type="compositionally biased region" description="Basic and acidic residues" evidence="22">
    <location>
        <begin position="2040"/>
        <end position="2071"/>
    </location>
</feature>
<dbReference type="Gene3D" id="2.30.30.360">
    <property type="entry name" value="Myosin S1 fragment, N-terminal"/>
    <property type="match status" value="1"/>
</dbReference>